<comment type="similarity">
    <text evidence="1 2">Belongs to the ArsC family.</text>
</comment>
<dbReference type="EMBL" id="BAABJE010000030">
    <property type="protein sequence ID" value="GAA4807741.1"/>
    <property type="molecule type" value="Genomic_DNA"/>
</dbReference>
<dbReference type="PANTHER" id="PTHR30041:SF8">
    <property type="entry name" value="PROTEIN YFFB"/>
    <property type="match status" value="1"/>
</dbReference>
<proteinExistence type="inferred from homology"/>
<evidence type="ECO:0000256" key="2">
    <source>
        <dbReference type="PROSITE-ProRule" id="PRU01282"/>
    </source>
</evidence>
<evidence type="ECO:0000313" key="4">
    <source>
        <dbReference type="Proteomes" id="UP001499959"/>
    </source>
</evidence>
<reference evidence="4" key="1">
    <citation type="journal article" date="2019" name="Int. J. Syst. Evol. Microbiol.">
        <title>The Global Catalogue of Microorganisms (GCM) 10K type strain sequencing project: providing services to taxonomists for standard genome sequencing and annotation.</title>
        <authorList>
            <consortium name="The Broad Institute Genomics Platform"/>
            <consortium name="The Broad Institute Genome Sequencing Center for Infectious Disease"/>
            <person name="Wu L."/>
            <person name="Ma J."/>
        </authorList>
    </citation>
    <scope>NUCLEOTIDE SEQUENCE [LARGE SCALE GENOMIC DNA]</scope>
    <source>
        <strain evidence="4">JCM 18204</strain>
    </source>
</reference>
<dbReference type="RefSeq" id="WP_345304960.1">
    <property type="nucleotide sequence ID" value="NZ_BAABJE010000030.1"/>
</dbReference>
<dbReference type="Pfam" id="PF03960">
    <property type="entry name" value="ArsC"/>
    <property type="match status" value="1"/>
</dbReference>
<organism evidence="3 4">
    <name type="scientific">Lysobacter hankyongensis</name>
    <dbReference type="NCBI Taxonomy" id="1176535"/>
    <lineage>
        <taxon>Bacteria</taxon>
        <taxon>Pseudomonadati</taxon>
        <taxon>Pseudomonadota</taxon>
        <taxon>Gammaproteobacteria</taxon>
        <taxon>Lysobacterales</taxon>
        <taxon>Lysobacteraceae</taxon>
        <taxon>Lysobacter</taxon>
    </lineage>
</organism>
<keyword evidence="4" id="KW-1185">Reference proteome</keyword>
<accession>A0ABP9CH65</accession>
<dbReference type="NCBIfam" id="TIGR01617">
    <property type="entry name" value="arsC_related"/>
    <property type="match status" value="1"/>
</dbReference>
<dbReference type="PROSITE" id="PS51353">
    <property type="entry name" value="ARSC"/>
    <property type="match status" value="1"/>
</dbReference>
<dbReference type="InterPro" id="IPR036249">
    <property type="entry name" value="Thioredoxin-like_sf"/>
</dbReference>
<protein>
    <submittedName>
        <fullName evidence="3">Arsenate reductase</fullName>
    </submittedName>
</protein>
<dbReference type="InterPro" id="IPR006504">
    <property type="entry name" value="Tscrpt_reg_Spx/MgsR"/>
</dbReference>
<dbReference type="PANTHER" id="PTHR30041">
    <property type="entry name" value="ARSENATE REDUCTASE"/>
    <property type="match status" value="1"/>
</dbReference>
<comment type="caution">
    <text evidence="3">The sequence shown here is derived from an EMBL/GenBank/DDBJ whole genome shotgun (WGS) entry which is preliminary data.</text>
</comment>
<name>A0ABP9CH65_9GAMM</name>
<dbReference type="Proteomes" id="UP001499959">
    <property type="component" value="Unassembled WGS sequence"/>
</dbReference>
<dbReference type="InterPro" id="IPR006660">
    <property type="entry name" value="Arsenate_reductase-like"/>
</dbReference>
<dbReference type="Gene3D" id="3.40.30.10">
    <property type="entry name" value="Glutaredoxin"/>
    <property type="match status" value="1"/>
</dbReference>
<gene>
    <name evidence="3" type="ORF">GCM10023307_38130</name>
</gene>
<dbReference type="SUPFAM" id="SSF52833">
    <property type="entry name" value="Thioredoxin-like"/>
    <property type="match status" value="1"/>
</dbReference>
<sequence>MTTLYGLNNCDTCKKALNWLKRFEIAHDFIDYRDHRQTPETLVAWKEALGGWEAMINKSSTTWRQLPDNRKTPGSDAEWKLLLKEYPQLIRRPVVVTDDGVVSQGFSDNGFKKRFGVG</sequence>
<evidence type="ECO:0000256" key="1">
    <source>
        <dbReference type="ARBA" id="ARBA00007198"/>
    </source>
</evidence>
<evidence type="ECO:0000313" key="3">
    <source>
        <dbReference type="EMBL" id="GAA4807741.1"/>
    </source>
</evidence>